<evidence type="ECO:0000256" key="1">
    <source>
        <dbReference type="ARBA" id="ARBA00022679"/>
    </source>
</evidence>
<dbReference type="GO" id="GO:0016094">
    <property type="term" value="P:polyprenol biosynthetic process"/>
    <property type="evidence" value="ECO:0007669"/>
    <property type="project" value="TreeGrafter"/>
</dbReference>
<feature type="binding site" evidence="2">
    <location>
        <begin position="192"/>
        <end position="194"/>
    </location>
    <ligand>
        <name>substrate</name>
    </ligand>
</feature>
<name>A6GIJ4_9BACT</name>
<comment type="subunit">
    <text evidence="2">Homodimer.</text>
</comment>
<comment type="caution">
    <text evidence="2">Lacks conserved residue(s) required for the propagation of feature annotation.</text>
</comment>
<feature type="active site" description="Proton acceptor" evidence="2">
    <location>
        <position position="65"/>
    </location>
</feature>
<comment type="caution">
    <text evidence="3">The sequence shown here is derived from an EMBL/GenBank/DDBJ whole genome shotgun (WGS) entry which is preliminary data.</text>
</comment>
<feature type="binding site" evidence="2">
    <location>
        <position position="30"/>
    </location>
    <ligand>
        <name>substrate</name>
    </ligand>
</feature>
<dbReference type="GO" id="GO:0045547">
    <property type="term" value="F:ditrans,polycis-polyprenyl diphosphate synthase [(2E,6E)-farnesyl diphosphate specific] activity"/>
    <property type="evidence" value="ECO:0007669"/>
    <property type="project" value="TreeGrafter"/>
</dbReference>
<feature type="binding site" evidence="2">
    <location>
        <position position="68"/>
    </location>
    <ligand>
        <name>substrate</name>
    </ligand>
</feature>
<protein>
    <recommendedName>
        <fullName evidence="2">Isoprenyl transferase</fullName>
        <ecNumber evidence="2">2.5.1.-</ecNumber>
    </recommendedName>
</protein>
<dbReference type="RefSeq" id="WP_006976530.1">
    <property type="nucleotide sequence ID" value="NZ_ABCS01000137.1"/>
</dbReference>
<dbReference type="EMBL" id="ABCS01000137">
    <property type="protein sequence ID" value="EDM74314.1"/>
    <property type="molecule type" value="Genomic_DNA"/>
</dbReference>
<dbReference type="Proteomes" id="UP000005801">
    <property type="component" value="Unassembled WGS sequence"/>
</dbReference>
<keyword evidence="4" id="KW-1185">Reference proteome</keyword>
<dbReference type="SUPFAM" id="SSF64005">
    <property type="entry name" value="Undecaprenyl diphosphate synthase"/>
    <property type="match status" value="1"/>
</dbReference>
<accession>A6GIJ4</accession>
<feature type="binding site" evidence="2">
    <location>
        <begin position="18"/>
        <end position="21"/>
    </location>
    <ligand>
        <name>substrate</name>
    </ligand>
</feature>
<feature type="binding site" evidence="2">
    <location>
        <position position="34"/>
    </location>
    <ligand>
        <name>substrate</name>
    </ligand>
</feature>
<dbReference type="Gene3D" id="3.40.1180.10">
    <property type="entry name" value="Decaprenyl diphosphate synthase-like"/>
    <property type="match status" value="1"/>
</dbReference>
<comment type="similarity">
    <text evidence="2">Belongs to the UPP synthase family.</text>
</comment>
<evidence type="ECO:0000256" key="2">
    <source>
        <dbReference type="HAMAP-Rule" id="MF_01139"/>
    </source>
</evidence>
<dbReference type="CDD" id="cd00475">
    <property type="entry name" value="Cis_IPPS"/>
    <property type="match status" value="1"/>
</dbReference>
<feature type="binding site" evidence="2">
    <location>
        <position position="66"/>
    </location>
    <ligand>
        <name>substrate</name>
    </ligand>
</feature>
<dbReference type="AlphaFoldDB" id="A6GIJ4"/>
<dbReference type="STRING" id="391625.PPSIR1_32270"/>
<dbReference type="PANTHER" id="PTHR10291">
    <property type="entry name" value="DEHYDRODOLICHYL DIPHOSPHATE SYNTHASE FAMILY MEMBER"/>
    <property type="match status" value="1"/>
</dbReference>
<dbReference type="Pfam" id="PF01255">
    <property type="entry name" value="Prenyltransf"/>
    <property type="match status" value="1"/>
</dbReference>
<feature type="active site" evidence="2">
    <location>
        <position position="17"/>
    </location>
</feature>
<dbReference type="HAMAP" id="MF_01139">
    <property type="entry name" value="ISPT"/>
    <property type="match status" value="1"/>
</dbReference>
<organism evidence="3 4">
    <name type="scientific">Plesiocystis pacifica SIR-1</name>
    <dbReference type="NCBI Taxonomy" id="391625"/>
    <lineage>
        <taxon>Bacteria</taxon>
        <taxon>Pseudomonadati</taxon>
        <taxon>Myxococcota</taxon>
        <taxon>Polyangia</taxon>
        <taxon>Nannocystales</taxon>
        <taxon>Nannocystaceae</taxon>
        <taxon>Plesiocystis</taxon>
    </lineage>
</organism>
<dbReference type="PROSITE" id="PS01066">
    <property type="entry name" value="UPP_SYNTHASE"/>
    <property type="match status" value="1"/>
</dbReference>
<gene>
    <name evidence="3" type="ORF">PPSIR1_32270</name>
</gene>
<evidence type="ECO:0000313" key="3">
    <source>
        <dbReference type="EMBL" id="EDM74314.1"/>
    </source>
</evidence>
<feature type="binding site" evidence="2">
    <location>
        <position position="205"/>
    </location>
    <ligand>
        <name>Mg(2+)</name>
        <dbReference type="ChEBI" id="CHEBI:18420"/>
    </ligand>
</feature>
<evidence type="ECO:0000313" key="4">
    <source>
        <dbReference type="Proteomes" id="UP000005801"/>
    </source>
</evidence>
<dbReference type="EC" id="2.5.1.-" evidence="2"/>
<keyword evidence="1 2" id="KW-0808">Transferase</keyword>
<dbReference type="InterPro" id="IPR001441">
    <property type="entry name" value="UPP_synth-like"/>
</dbReference>
<dbReference type="GO" id="GO:0000287">
    <property type="term" value="F:magnesium ion binding"/>
    <property type="evidence" value="ECO:0007669"/>
    <property type="project" value="UniProtKB-UniRule"/>
</dbReference>
<sequence>MPNSPKRLPRHVGIIMDGNGRWAAERGLRREQGHSKGADAVREIVRASRRIGLDALTLYAFSSQNWARPPREVLHLMHLLRRYLIEERSEILDNDIRLVTVGEIERLPRMVLRPLAELMEASADNRGMVLCLALSYGGRESIAAATRDIARAVARGDLDPEAIDPDLIGSYMPSSSMLPSLDLLIRTSGERRVSNFFLWEVAYAELHFSPVLWPDFGETDLWSALRDYAGRERRFGMTSAQIEARKQVATRDSGLPSIADSLAEVGDPLPEPGH</sequence>
<keyword evidence="2" id="KW-0460">Magnesium</keyword>
<dbReference type="PANTHER" id="PTHR10291:SF0">
    <property type="entry name" value="DEHYDRODOLICHYL DIPHOSPHATE SYNTHASE 2"/>
    <property type="match status" value="1"/>
</dbReference>
<feature type="binding site" evidence="2">
    <location>
        <position position="186"/>
    </location>
    <ligand>
        <name>substrate</name>
    </ligand>
</feature>
<reference evidence="3 4" key="1">
    <citation type="submission" date="2007-06" db="EMBL/GenBank/DDBJ databases">
        <authorList>
            <person name="Shimkets L."/>
            <person name="Ferriera S."/>
            <person name="Johnson J."/>
            <person name="Kravitz S."/>
            <person name="Beeson K."/>
            <person name="Sutton G."/>
            <person name="Rogers Y.-H."/>
            <person name="Friedman R."/>
            <person name="Frazier M."/>
            <person name="Venter J.C."/>
        </authorList>
    </citation>
    <scope>NUCLEOTIDE SEQUENCE [LARGE SCALE GENOMIC DNA]</scope>
    <source>
        <strain evidence="3 4">SIR-1</strain>
    </source>
</reference>
<proteinExistence type="inferred from homology"/>
<keyword evidence="2" id="KW-0479">Metal-binding</keyword>
<dbReference type="InterPro" id="IPR018520">
    <property type="entry name" value="UPP_synth-like_CS"/>
</dbReference>
<dbReference type="InterPro" id="IPR036424">
    <property type="entry name" value="UPP_synth-like_sf"/>
</dbReference>
<feature type="binding site" evidence="2">
    <location>
        <position position="22"/>
    </location>
    <ligand>
        <name>substrate</name>
    </ligand>
</feature>
<comment type="cofactor">
    <cofactor evidence="2">
        <name>Mg(2+)</name>
        <dbReference type="ChEBI" id="CHEBI:18420"/>
    </cofactor>
    <text evidence="2">Binds 2 magnesium ions per subunit.</text>
</comment>
<dbReference type="OrthoDB" id="4191603at2"/>
<dbReference type="NCBIfam" id="TIGR00055">
    <property type="entry name" value="uppS"/>
    <property type="match status" value="1"/>
</dbReference>
<comment type="function">
    <text evidence="2">Catalyzes the condensation of isopentenyl diphosphate (IPP) with allylic pyrophosphates generating different type of terpenoids.</text>
</comment>
<dbReference type="eggNOG" id="COG0020">
    <property type="taxonomic scope" value="Bacteria"/>
</dbReference>
<feature type="binding site" evidence="2">
    <location>
        <position position="17"/>
    </location>
    <ligand>
        <name>Mg(2+)</name>
        <dbReference type="ChEBI" id="CHEBI:18420"/>
    </ligand>
</feature>